<dbReference type="SMART" id="SM00530">
    <property type="entry name" value="HTH_XRE"/>
    <property type="match status" value="1"/>
</dbReference>
<gene>
    <name evidence="2" type="ORF">BECKLPF1236B_GA0070989_13851</name>
</gene>
<accession>A0A450X3R1</accession>
<sequence length="114" mass="12783">MRANFGQRLIEERGKLNLSQSDFAKIGGVARGAQSNYERELRKPDLEYLTGLMDAGVDIQYVLTGKRSAHEDSLKPEEEALLDNYRNSSEDSQRILRETSAALAQQPGKKRKTG</sequence>
<dbReference type="SUPFAM" id="SSF47413">
    <property type="entry name" value="lambda repressor-like DNA-binding domains"/>
    <property type="match status" value="1"/>
</dbReference>
<protein>
    <submittedName>
        <fullName evidence="2">Helix-turn-helix</fullName>
    </submittedName>
</protein>
<dbReference type="GO" id="GO:0003677">
    <property type="term" value="F:DNA binding"/>
    <property type="evidence" value="ECO:0007669"/>
    <property type="project" value="InterPro"/>
</dbReference>
<evidence type="ECO:0000259" key="1">
    <source>
        <dbReference type="PROSITE" id="PS50943"/>
    </source>
</evidence>
<dbReference type="AlphaFoldDB" id="A0A450X3R1"/>
<dbReference type="Gene3D" id="1.10.260.40">
    <property type="entry name" value="lambda repressor-like DNA-binding domains"/>
    <property type="match status" value="1"/>
</dbReference>
<dbReference type="Pfam" id="PF01381">
    <property type="entry name" value="HTH_3"/>
    <property type="match status" value="1"/>
</dbReference>
<proteinExistence type="predicted"/>
<name>A0A450X3R1_9GAMM</name>
<dbReference type="CDD" id="cd00093">
    <property type="entry name" value="HTH_XRE"/>
    <property type="match status" value="1"/>
</dbReference>
<reference evidence="2" key="1">
    <citation type="submission" date="2019-02" db="EMBL/GenBank/DDBJ databases">
        <authorList>
            <person name="Gruber-Vodicka R. H."/>
            <person name="Seah K. B. B."/>
        </authorList>
    </citation>
    <scope>NUCLEOTIDE SEQUENCE</scope>
    <source>
        <strain evidence="2">BECK_S313</strain>
    </source>
</reference>
<feature type="domain" description="HTH cro/C1-type" evidence="1">
    <location>
        <begin position="9"/>
        <end position="62"/>
    </location>
</feature>
<organism evidence="2">
    <name type="scientific">Candidatus Kentrum sp. LPFa</name>
    <dbReference type="NCBI Taxonomy" id="2126335"/>
    <lineage>
        <taxon>Bacteria</taxon>
        <taxon>Pseudomonadati</taxon>
        <taxon>Pseudomonadota</taxon>
        <taxon>Gammaproteobacteria</taxon>
        <taxon>Candidatus Kentrum</taxon>
    </lineage>
</organism>
<dbReference type="EMBL" id="CAADFK010000385">
    <property type="protein sequence ID" value="VFK23917.1"/>
    <property type="molecule type" value="Genomic_DNA"/>
</dbReference>
<dbReference type="InterPro" id="IPR010982">
    <property type="entry name" value="Lambda_DNA-bd_dom_sf"/>
</dbReference>
<dbReference type="InterPro" id="IPR001387">
    <property type="entry name" value="Cro/C1-type_HTH"/>
</dbReference>
<dbReference type="PROSITE" id="PS50943">
    <property type="entry name" value="HTH_CROC1"/>
    <property type="match status" value="1"/>
</dbReference>
<evidence type="ECO:0000313" key="2">
    <source>
        <dbReference type="EMBL" id="VFK23917.1"/>
    </source>
</evidence>